<evidence type="ECO:0000256" key="7">
    <source>
        <dbReference type="ARBA" id="ARBA00022989"/>
    </source>
</evidence>
<comment type="similarity">
    <text evidence="2">Belongs to the SUI1 family.</text>
</comment>
<comment type="similarity">
    <text evidence="9">Belongs to the glycosyltransferase 22 family.</text>
</comment>
<keyword evidence="5 9" id="KW-0812">Transmembrane</keyword>
<dbReference type="InterPro" id="IPR005599">
    <property type="entry name" value="GPI_mannosylTrfase"/>
</dbReference>
<dbReference type="CDD" id="cd11566">
    <property type="entry name" value="eIF1_SUI1"/>
    <property type="match status" value="1"/>
</dbReference>
<accession>A0A0N4Y2I9</accession>
<dbReference type="PANTHER" id="PTHR22760:SF4">
    <property type="entry name" value="GPI MANNOSYLTRANSFERASE 3"/>
    <property type="match status" value="1"/>
</dbReference>
<dbReference type="InterPro" id="IPR001950">
    <property type="entry name" value="SUI1"/>
</dbReference>
<dbReference type="SUPFAM" id="SSF55159">
    <property type="entry name" value="eIF1-like"/>
    <property type="match status" value="2"/>
</dbReference>
<dbReference type="Pfam" id="PF01253">
    <property type="entry name" value="SUI1"/>
    <property type="match status" value="1"/>
</dbReference>
<sequence length="370" mass="42582">MANITNLNKPKDAFEQLEDEHGARQGFCHIRIQQRTGRKTITTVQGVGTEYDLKRIVRFLKKSWFVPDEVYQSSEVAHRAVFGTGHLSWEWKYGLRSPLHPALIAFIYKLLQKFGLDSHALVANAPRVFHAVLFSLGFHSFLPHKEQRFLLPIIPLLCFYAGPFFTVRRAGFRRLWLGIMLLLNVTLVVYCGLRHQVGPYNAADAVLAKASNQSNVSVAALMPCYSIPGHSYFHNGVNSIRMLDCSPSIGVGEESDEADKFHEDPEMWIDKNYNEIRSFSYILLYEKMYIDHVYAFTRLRFSFCDRVFHADFLTSDRQDHYIKYSCNGTIVEHPEYGEVMQLSGDQRQQIKDFLVNVGIVKEENCKVHGF</sequence>
<keyword evidence="8 9" id="KW-0472">Membrane</keyword>
<dbReference type="InterPro" id="IPR005874">
    <property type="entry name" value="SUI1_euk"/>
</dbReference>
<dbReference type="GO" id="GO:0003743">
    <property type="term" value="F:translation initiation factor activity"/>
    <property type="evidence" value="ECO:0007669"/>
    <property type="project" value="InterPro"/>
</dbReference>
<evidence type="ECO:0000256" key="9">
    <source>
        <dbReference type="RuleBase" id="RU363075"/>
    </source>
</evidence>
<dbReference type="GO" id="GO:0006506">
    <property type="term" value="P:GPI anchor biosynthetic process"/>
    <property type="evidence" value="ECO:0007669"/>
    <property type="project" value="TreeGrafter"/>
</dbReference>
<keyword evidence="4" id="KW-0808">Transferase</keyword>
<evidence type="ECO:0000256" key="1">
    <source>
        <dbReference type="ARBA" id="ARBA00004477"/>
    </source>
</evidence>
<dbReference type="STRING" id="27835.A0A0N4Y2I9"/>
<reference evidence="13" key="1">
    <citation type="submission" date="2017-02" db="UniProtKB">
        <authorList>
            <consortium name="WormBaseParasite"/>
        </authorList>
    </citation>
    <scope>IDENTIFICATION</scope>
</reference>
<organism evidence="13">
    <name type="scientific">Nippostrongylus brasiliensis</name>
    <name type="common">Rat hookworm</name>
    <dbReference type="NCBI Taxonomy" id="27835"/>
    <lineage>
        <taxon>Eukaryota</taxon>
        <taxon>Metazoa</taxon>
        <taxon>Ecdysozoa</taxon>
        <taxon>Nematoda</taxon>
        <taxon>Chromadorea</taxon>
        <taxon>Rhabditida</taxon>
        <taxon>Rhabditina</taxon>
        <taxon>Rhabditomorpha</taxon>
        <taxon>Strongyloidea</taxon>
        <taxon>Heligmosomidae</taxon>
        <taxon>Nippostrongylus</taxon>
    </lineage>
</organism>
<evidence type="ECO:0000256" key="2">
    <source>
        <dbReference type="ARBA" id="ARBA00005422"/>
    </source>
</evidence>
<protein>
    <recommendedName>
        <fullName evidence="9">Mannosyltransferase</fullName>
        <ecNumber evidence="9">2.4.1.-</ecNumber>
    </recommendedName>
</protein>
<feature type="domain" description="SUI1" evidence="10">
    <location>
        <begin position="28"/>
        <end position="62"/>
    </location>
</feature>
<dbReference type="Pfam" id="PF03901">
    <property type="entry name" value="Glyco_transf_22"/>
    <property type="match status" value="1"/>
</dbReference>
<evidence type="ECO:0000256" key="5">
    <source>
        <dbReference type="ARBA" id="ARBA00022692"/>
    </source>
</evidence>
<reference evidence="11 12" key="2">
    <citation type="submission" date="2018-11" db="EMBL/GenBank/DDBJ databases">
        <authorList>
            <consortium name="Pathogen Informatics"/>
        </authorList>
    </citation>
    <scope>NUCLEOTIDE SEQUENCE [LARGE SCALE GENOMIC DNA]</scope>
</reference>
<feature type="domain" description="SUI1" evidence="10">
    <location>
        <begin position="323"/>
        <end position="358"/>
    </location>
</feature>
<dbReference type="Proteomes" id="UP000271162">
    <property type="component" value="Unassembled WGS sequence"/>
</dbReference>
<comment type="subcellular location">
    <subcellularLocation>
        <location evidence="1 9">Endoplasmic reticulum membrane</location>
        <topology evidence="1 9">Multi-pass membrane protein</topology>
    </subcellularLocation>
</comment>
<keyword evidence="3 9" id="KW-0328">Glycosyltransferase</keyword>
<dbReference type="PANTHER" id="PTHR22760">
    <property type="entry name" value="GLYCOSYLTRANSFERASE"/>
    <property type="match status" value="1"/>
</dbReference>
<dbReference type="WBParaSite" id="NBR_0000993801-mRNA-1">
    <property type="protein sequence ID" value="NBR_0000993801-mRNA-1"/>
    <property type="gene ID" value="NBR_0000993801"/>
</dbReference>
<dbReference type="AlphaFoldDB" id="A0A0N4Y2I9"/>
<evidence type="ECO:0000313" key="12">
    <source>
        <dbReference type="Proteomes" id="UP000271162"/>
    </source>
</evidence>
<dbReference type="Gene3D" id="3.30.780.10">
    <property type="entry name" value="SUI1-like domain"/>
    <property type="match status" value="2"/>
</dbReference>
<keyword evidence="6 9" id="KW-0256">Endoplasmic reticulum</keyword>
<keyword evidence="12" id="KW-1185">Reference proteome</keyword>
<dbReference type="GO" id="GO:0005789">
    <property type="term" value="C:endoplasmic reticulum membrane"/>
    <property type="evidence" value="ECO:0007669"/>
    <property type="project" value="UniProtKB-SubCell"/>
</dbReference>
<feature type="transmembrane region" description="Helical" evidence="9">
    <location>
        <begin position="149"/>
        <end position="168"/>
    </location>
</feature>
<proteinExistence type="inferred from homology"/>
<dbReference type="EC" id="2.4.1.-" evidence="9"/>
<evidence type="ECO:0000259" key="10">
    <source>
        <dbReference type="PROSITE" id="PS50296"/>
    </source>
</evidence>
<evidence type="ECO:0000256" key="4">
    <source>
        <dbReference type="ARBA" id="ARBA00022679"/>
    </source>
</evidence>
<name>A0A0N4Y2I9_NIPBR</name>
<gene>
    <name evidence="11" type="ORF">NBR_LOCUS9933</name>
</gene>
<evidence type="ECO:0000313" key="11">
    <source>
        <dbReference type="EMBL" id="VDL73522.1"/>
    </source>
</evidence>
<evidence type="ECO:0000313" key="13">
    <source>
        <dbReference type="WBParaSite" id="NBR_0000993801-mRNA-1"/>
    </source>
</evidence>
<dbReference type="GO" id="GO:0000026">
    <property type="term" value="F:alpha-1,2-mannosyltransferase activity"/>
    <property type="evidence" value="ECO:0007669"/>
    <property type="project" value="TreeGrafter"/>
</dbReference>
<dbReference type="InterPro" id="IPR036877">
    <property type="entry name" value="SUI1_dom_sf"/>
</dbReference>
<evidence type="ECO:0000256" key="3">
    <source>
        <dbReference type="ARBA" id="ARBA00022676"/>
    </source>
</evidence>
<evidence type="ECO:0000256" key="8">
    <source>
        <dbReference type="ARBA" id="ARBA00023136"/>
    </source>
</evidence>
<evidence type="ECO:0000256" key="6">
    <source>
        <dbReference type="ARBA" id="ARBA00022824"/>
    </source>
</evidence>
<comment type="caution">
    <text evidence="9">Lacks conserved residue(s) required for the propagation of feature annotation.</text>
</comment>
<keyword evidence="7 9" id="KW-1133">Transmembrane helix</keyword>
<feature type="transmembrane region" description="Helical" evidence="9">
    <location>
        <begin position="174"/>
        <end position="193"/>
    </location>
</feature>
<dbReference type="EMBL" id="UYSL01020225">
    <property type="protein sequence ID" value="VDL73522.1"/>
    <property type="molecule type" value="Genomic_DNA"/>
</dbReference>
<dbReference type="PROSITE" id="PS50296">
    <property type="entry name" value="SUI1"/>
    <property type="match status" value="2"/>
</dbReference>